<protein>
    <recommendedName>
        <fullName evidence="2">Cysteine-rich DPF motif domain-containing protein 1</fullName>
    </recommendedName>
</protein>
<feature type="region of interest" description="Disordered" evidence="3">
    <location>
        <begin position="1"/>
        <end position="25"/>
    </location>
</feature>
<comment type="caution">
    <text evidence="5">The sequence shown here is derived from an EMBL/GenBank/DDBJ whole genome shotgun (WGS) entry which is preliminary data.</text>
</comment>
<dbReference type="PRINTS" id="PR01995">
    <property type="entry name" value="UPF0595"/>
</dbReference>
<reference evidence="5 6" key="1">
    <citation type="submission" date="2024-05" db="EMBL/GenBank/DDBJ databases">
        <title>Genetic variation in Jamaican populations of the coffee berry borer (Hypothenemus hampei).</title>
        <authorList>
            <person name="Errbii M."/>
            <person name="Myrie A."/>
        </authorList>
    </citation>
    <scope>NUCLEOTIDE SEQUENCE [LARGE SCALE GENOMIC DNA]</scope>
    <source>
        <strain evidence="5">JA-Hopewell-2020-01-JO</strain>
        <tissue evidence="5">Whole body</tissue>
    </source>
</reference>
<dbReference type="PANTHER" id="PTHR31849:SF1">
    <property type="entry name" value="CYSTEINE-RICH DPF MOTIF DOMAIN-CONTAINING PROTEIN 1"/>
    <property type="match status" value="1"/>
</dbReference>
<dbReference type="InterPro" id="IPR018785">
    <property type="entry name" value="CDPF1_dom"/>
</dbReference>
<dbReference type="EMBL" id="JBDJPC010000002">
    <property type="protein sequence ID" value="KAL1513609.1"/>
    <property type="molecule type" value="Genomic_DNA"/>
</dbReference>
<dbReference type="AlphaFoldDB" id="A0ABD1F7P0"/>
<feature type="domain" description="Cysteine-rich DPF motif" evidence="4">
    <location>
        <begin position="36"/>
        <end position="129"/>
    </location>
</feature>
<proteinExistence type="inferred from homology"/>
<dbReference type="PANTHER" id="PTHR31849">
    <property type="entry name" value="CYSTEINE-RICH PDF MOTIF DOMAIN-CONTAINING PROTEIN 1"/>
    <property type="match status" value="1"/>
</dbReference>
<organism evidence="5 6">
    <name type="scientific">Hypothenemus hampei</name>
    <name type="common">Coffee berry borer</name>
    <dbReference type="NCBI Taxonomy" id="57062"/>
    <lineage>
        <taxon>Eukaryota</taxon>
        <taxon>Metazoa</taxon>
        <taxon>Ecdysozoa</taxon>
        <taxon>Arthropoda</taxon>
        <taxon>Hexapoda</taxon>
        <taxon>Insecta</taxon>
        <taxon>Pterygota</taxon>
        <taxon>Neoptera</taxon>
        <taxon>Endopterygota</taxon>
        <taxon>Coleoptera</taxon>
        <taxon>Polyphaga</taxon>
        <taxon>Cucujiformia</taxon>
        <taxon>Curculionidae</taxon>
        <taxon>Scolytinae</taxon>
        <taxon>Hypothenemus</taxon>
    </lineage>
</organism>
<sequence>MEESTSTLHENADTKTVKSEVKEEKEDTLTVEAKYFECTLCGLKERYEYFGKEPPFQKSFILLEDCYVIEDPFLPPKQGHSLILGSNCNSCTKPICKDGNCSVYYNGSFCIKCAKISINKFPNAVQEKLNKII</sequence>
<evidence type="ECO:0000256" key="1">
    <source>
        <dbReference type="ARBA" id="ARBA00007917"/>
    </source>
</evidence>
<evidence type="ECO:0000313" key="5">
    <source>
        <dbReference type="EMBL" id="KAL1513609.1"/>
    </source>
</evidence>
<dbReference type="Pfam" id="PF10170">
    <property type="entry name" value="C6_DPF"/>
    <property type="match status" value="1"/>
</dbReference>
<evidence type="ECO:0000256" key="2">
    <source>
        <dbReference type="ARBA" id="ARBA00014801"/>
    </source>
</evidence>
<keyword evidence="6" id="KW-1185">Reference proteome</keyword>
<accession>A0ABD1F7P0</accession>
<feature type="compositionally biased region" description="Basic and acidic residues" evidence="3">
    <location>
        <begin position="10"/>
        <end position="25"/>
    </location>
</feature>
<dbReference type="InterPro" id="IPR042426">
    <property type="entry name" value="CDPF1"/>
</dbReference>
<dbReference type="Proteomes" id="UP001566132">
    <property type="component" value="Unassembled WGS sequence"/>
</dbReference>
<name>A0ABD1F7P0_HYPHA</name>
<evidence type="ECO:0000313" key="6">
    <source>
        <dbReference type="Proteomes" id="UP001566132"/>
    </source>
</evidence>
<evidence type="ECO:0000256" key="3">
    <source>
        <dbReference type="SAM" id="MobiDB-lite"/>
    </source>
</evidence>
<comment type="similarity">
    <text evidence="1">Belongs to the CDPF1 family.</text>
</comment>
<evidence type="ECO:0000259" key="4">
    <source>
        <dbReference type="Pfam" id="PF10170"/>
    </source>
</evidence>
<gene>
    <name evidence="5" type="ORF">ABEB36_003000</name>
</gene>